<keyword evidence="2" id="KW-1185">Reference proteome</keyword>
<name>S3EAN4_GLAL2</name>
<dbReference type="OMA" id="IWPNAGG"/>
<accession>S3EAN4</accession>
<gene>
    <name evidence="1" type="ORF">GLAREA_11077</name>
</gene>
<evidence type="ECO:0008006" key="3">
    <source>
        <dbReference type="Google" id="ProtNLM"/>
    </source>
</evidence>
<dbReference type="NCBIfam" id="TIGR03296">
    <property type="entry name" value="M6dom_TIGR03296"/>
    <property type="match status" value="1"/>
</dbReference>
<proteinExistence type="predicted"/>
<evidence type="ECO:0000313" key="1">
    <source>
        <dbReference type="EMBL" id="EPE35378.1"/>
    </source>
</evidence>
<dbReference type="OrthoDB" id="3852498at2759"/>
<evidence type="ECO:0000313" key="2">
    <source>
        <dbReference type="Proteomes" id="UP000016922"/>
    </source>
</evidence>
<dbReference type="HOGENOM" id="CLU_013425_0_0_1"/>
<organism evidence="1 2">
    <name type="scientific">Glarea lozoyensis (strain ATCC 20868 / MF5171)</name>
    <dbReference type="NCBI Taxonomy" id="1116229"/>
    <lineage>
        <taxon>Eukaryota</taxon>
        <taxon>Fungi</taxon>
        <taxon>Dikarya</taxon>
        <taxon>Ascomycota</taxon>
        <taxon>Pezizomycotina</taxon>
        <taxon>Leotiomycetes</taxon>
        <taxon>Helotiales</taxon>
        <taxon>Helotiaceae</taxon>
        <taxon>Glarea</taxon>
    </lineage>
</organism>
<reference evidence="1 2" key="1">
    <citation type="journal article" date="2013" name="BMC Genomics">
        <title>Genomics-driven discovery of the pneumocandin biosynthetic gene cluster in the fungus Glarea lozoyensis.</title>
        <authorList>
            <person name="Chen L."/>
            <person name="Yue Q."/>
            <person name="Zhang X."/>
            <person name="Xiang M."/>
            <person name="Wang C."/>
            <person name="Li S."/>
            <person name="Che Y."/>
            <person name="Ortiz-Lopez F.J."/>
            <person name="Bills G.F."/>
            <person name="Liu X."/>
            <person name="An Z."/>
        </authorList>
    </citation>
    <scope>NUCLEOTIDE SEQUENCE [LARGE SCALE GENOMIC DNA]</scope>
    <source>
        <strain evidence="2">ATCC 20868 / MF5171</strain>
    </source>
</reference>
<dbReference type="GO" id="GO:0008233">
    <property type="term" value="F:peptidase activity"/>
    <property type="evidence" value="ECO:0007669"/>
    <property type="project" value="InterPro"/>
</dbReference>
<dbReference type="KEGG" id="glz:GLAREA_11077"/>
<dbReference type="GO" id="GO:0006508">
    <property type="term" value="P:proteolysis"/>
    <property type="evidence" value="ECO:0007669"/>
    <property type="project" value="InterPro"/>
</dbReference>
<dbReference type="Proteomes" id="UP000016922">
    <property type="component" value="Unassembled WGS sequence"/>
</dbReference>
<dbReference type="GeneID" id="19470119"/>
<dbReference type="eggNOG" id="ENOG502QVPB">
    <property type="taxonomic scope" value="Eukaryota"/>
</dbReference>
<dbReference type="EMBL" id="KE145354">
    <property type="protein sequence ID" value="EPE35378.1"/>
    <property type="molecule type" value="Genomic_DNA"/>
</dbReference>
<dbReference type="STRING" id="1116229.S3EAN4"/>
<protein>
    <recommendedName>
        <fullName evidence="3">M6 metalloprotease</fullName>
    </recommendedName>
</protein>
<sequence>MELLNAIKPRWGLLTVTLTSTILGQIANALPNQRREAFDASDPFAVIDAQNWVNPDNMTWADWKTPPGTDWANPSIRGSVRNFNIALVVVDYSDLDFAITLPVHSTIFTNPQPSTPANLTRAQVPTFYRDFLNAPNALNKGHTLHEYWMGDSGGRFGVDLTAFGAYRLPSLSFQYGIDNSFNAGECPTGSTCNRNIRTDALAAWRAEIGAPAAAAYELVFILSAGQDESSTWQEFGEMLFQSKEDIPDSFGPPVGNVTHRNYAKTRYQDWSSWAAAATIWPNAGGGSSTQAESSGMGTYAHELSHLLSIGDNYNNPYSDPPRRAYTGPWSMMSRGSFNGPGGPHTRWQIPPQEGGSMGSYHTVRDKLQLGLALNTSVVILSREALADSGLVVATIQARSVAPGAGQLMGMRVRLSSDLAPACDVNTDPYCDGRGYNNYELEVVDRMGADSFQPDSGVMISKSKNNGNAGPFQWTIDANPQDIRMLNFYRPNGTAEYITIGDYRQLADALFHAGTRSGSEYEYVDVGNSLHFYIIDVQRDARGVLSYTTAVRSLGGKGSSIHGVSLTQGQATTVDASKGMTCTFQLDNTGSFIASRGRAHPQNVRAYLNSDVYRLNATVDAAGWTVVVPNALSTAEFGKAKTVQVAVAADASAAQFAVVKLTAVSESDPSKVAMSLCRVRK</sequence>
<dbReference type="InterPro" id="IPR008757">
    <property type="entry name" value="Peptidase_M6-like_domain"/>
</dbReference>
<dbReference type="AlphaFoldDB" id="S3EAN4"/>
<dbReference type="RefSeq" id="XP_008077457.1">
    <property type="nucleotide sequence ID" value="XM_008079266.1"/>
</dbReference>